<evidence type="ECO:0000256" key="2">
    <source>
        <dbReference type="ARBA" id="ARBA00022448"/>
    </source>
</evidence>
<comment type="similarity">
    <text evidence="8">Belongs to the TonB-dependent receptor family.</text>
</comment>
<dbReference type="EMBL" id="ASRX01000032">
    <property type="protein sequence ID" value="EYF04564.1"/>
    <property type="molecule type" value="Genomic_DNA"/>
</dbReference>
<dbReference type="Gene3D" id="2.40.170.20">
    <property type="entry name" value="TonB-dependent receptor, beta-barrel domain"/>
    <property type="match status" value="1"/>
</dbReference>
<evidence type="ECO:0000256" key="4">
    <source>
        <dbReference type="ARBA" id="ARBA00022692"/>
    </source>
</evidence>
<evidence type="ECO:0000313" key="10">
    <source>
        <dbReference type="EMBL" id="EYF04564.1"/>
    </source>
</evidence>
<dbReference type="PANTHER" id="PTHR30069:SF46">
    <property type="entry name" value="OAR PROTEIN"/>
    <property type="match status" value="1"/>
</dbReference>
<evidence type="ECO:0000256" key="5">
    <source>
        <dbReference type="ARBA" id="ARBA00023077"/>
    </source>
</evidence>
<evidence type="ECO:0000256" key="7">
    <source>
        <dbReference type="ARBA" id="ARBA00023237"/>
    </source>
</evidence>
<dbReference type="SUPFAM" id="SSF56935">
    <property type="entry name" value="Porins"/>
    <property type="match status" value="1"/>
</dbReference>
<keyword evidence="4 8" id="KW-0812">Transmembrane</keyword>
<dbReference type="InterPro" id="IPR013784">
    <property type="entry name" value="Carb-bd-like_fold"/>
</dbReference>
<evidence type="ECO:0000256" key="6">
    <source>
        <dbReference type="ARBA" id="ARBA00023136"/>
    </source>
</evidence>
<keyword evidence="2 8" id="KW-0813">Transport</keyword>
<reference evidence="10 11" key="1">
    <citation type="submission" date="2013-05" db="EMBL/GenBank/DDBJ databases">
        <title>Genome assembly of Chondromyces apiculatus DSM 436.</title>
        <authorList>
            <person name="Sharma G."/>
            <person name="Khatri I."/>
            <person name="Kaur C."/>
            <person name="Mayilraj S."/>
            <person name="Subramanian S."/>
        </authorList>
    </citation>
    <scope>NUCLEOTIDE SEQUENCE [LARGE SCALE GENOMIC DNA]</scope>
    <source>
        <strain evidence="10 11">DSM 436</strain>
    </source>
</reference>
<evidence type="ECO:0000313" key="11">
    <source>
        <dbReference type="Proteomes" id="UP000019678"/>
    </source>
</evidence>
<dbReference type="InterPro" id="IPR000531">
    <property type="entry name" value="Beta-barrel_TonB"/>
</dbReference>
<keyword evidence="3 8" id="KW-1134">Transmembrane beta strand</keyword>
<name>A0A017T5U5_9BACT</name>
<evidence type="ECO:0000259" key="9">
    <source>
        <dbReference type="Pfam" id="PF00593"/>
    </source>
</evidence>
<gene>
    <name evidence="10" type="ORF">CAP_4384</name>
</gene>
<dbReference type="GO" id="GO:0009279">
    <property type="term" value="C:cell outer membrane"/>
    <property type="evidence" value="ECO:0007669"/>
    <property type="project" value="UniProtKB-SubCell"/>
</dbReference>
<dbReference type="RefSeq" id="WP_231511601.1">
    <property type="nucleotide sequence ID" value="NZ_ASRX01000032.1"/>
</dbReference>
<dbReference type="AlphaFoldDB" id="A0A017T5U5"/>
<dbReference type="GO" id="GO:0030246">
    <property type="term" value="F:carbohydrate binding"/>
    <property type="evidence" value="ECO:0007669"/>
    <property type="project" value="InterPro"/>
</dbReference>
<dbReference type="PROSITE" id="PS52016">
    <property type="entry name" value="TONB_DEPENDENT_REC_3"/>
    <property type="match status" value="1"/>
</dbReference>
<organism evidence="10 11">
    <name type="scientific">Chondromyces apiculatus DSM 436</name>
    <dbReference type="NCBI Taxonomy" id="1192034"/>
    <lineage>
        <taxon>Bacteria</taxon>
        <taxon>Pseudomonadati</taxon>
        <taxon>Myxococcota</taxon>
        <taxon>Polyangia</taxon>
        <taxon>Polyangiales</taxon>
        <taxon>Polyangiaceae</taxon>
        <taxon>Chondromyces</taxon>
    </lineage>
</organism>
<keyword evidence="11" id="KW-1185">Reference proteome</keyword>
<keyword evidence="5" id="KW-0798">TonB box</keyword>
<protein>
    <submittedName>
        <fullName evidence="10">Protein oar</fullName>
    </submittedName>
</protein>
<evidence type="ECO:0000256" key="8">
    <source>
        <dbReference type="PROSITE-ProRule" id="PRU01360"/>
    </source>
</evidence>
<dbReference type="SUPFAM" id="SSF49452">
    <property type="entry name" value="Starch-binding domain-like"/>
    <property type="match status" value="1"/>
</dbReference>
<dbReference type="GO" id="GO:0015344">
    <property type="term" value="F:siderophore uptake transmembrane transporter activity"/>
    <property type="evidence" value="ECO:0007669"/>
    <property type="project" value="TreeGrafter"/>
</dbReference>
<dbReference type="InterPro" id="IPR039426">
    <property type="entry name" value="TonB-dep_rcpt-like"/>
</dbReference>
<dbReference type="Pfam" id="PF13620">
    <property type="entry name" value="CarboxypepD_reg"/>
    <property type="match status" value="1"/>
</dbReference>
<comment type="subcellular location">
    <subcellularLocation>
        <location evidence="1 8">Cell outer membrane</location>
        <topology evidence="1 8">Multi-pass membrane protein</topology>
    </subcellularLocation>
</comment>
<dbReference type="Gene3D" id="2.60.40.1120">
    <property type="entry name" value="Carboxypeptidase-like, regulatory domain"/>
    <property type="match status" value="1"/>
</dbReference>
<keyword evidence="6 8" id="KW-0472">Membrane</keyword>
<keyword evidence="7 8" id="KW-0998">Cell outer membrane</keyword>
<feature type="domain" description="TonB-dependent receptor-like beta-barrel" evidence="9">
    <location>
        <begin position="614"/>
        <end position="916"/>
    </location>
</feature>
<dbReference type="STRING" id="1192034.CAP_4384"/>
<dbReference type="PANTHER" id="PTHR30069">
    <property type="entry name" value="TONB-DEPENDENT OUTER MEMBRANE RECEPTOR"/>
    <property type="match status" value="1"/>
</dbReference>
<evidence type="ECO:0000256" key="3">
    <source>
        <dbReference type="ARBA" id="ARBA00022452"/>
    </source>
</evidence>
<accession>A0A017T5U5</accession>
<dbReference type="GO" id="GO:0044718">
    <property type="term" value="P:siderophore transmembrane transport"/>
    <property type="evidence" value="ECO:0007669"/>
    <property type="project" value="TreeGrafter"/>
</dbReference>
<dbReference type="Pfam" id="PF00593">
    <property type="entry name" value="TonB_dep_Rec_b-barrel"/>
    <property type="match status" value="1"/>
</dbReference>
<dbReference type="Proteomes" id="UP000019678">
    <property type="component" value="Unassembled WGS sequence"/>
</dbReference>
<comment type="caution">
    <text evidence="10">The sequence shown here is derived from an EMBL/GenBank/DDBJ whole genome shotgun (WGS) entry which is preliminary data.</text>
</comment>
<sequence length="1073" mass="116031">MNLHVTDTRTRLSHTLRGLGVALLVVAAVFLVAFPAFAQGNSVLIGRVVDASTRAPIADVAVTATAPELQGEQIVVTDGSGQYRIPNLPPGNYTLRFDRESFRPYARGGIALRTSTTIRVNVELLPTVLDSGDPIVVIGRAPTVDVGSSSTGQNINQDFMRRLAVAPPSSKGGAQRSFEAVAEVAPGARADTYGTSVNGATSPENQYVIDGLSVNDPAYGVVGTPLTIEFIKGINVISGGYMPEFGRSTGGVLDVVTKSGGDEFQGSVFFNLTPGVFAGQARPVKSEGSTVSTDHRLSSIRDYGFELGGPIVKEKLWFFAGVDLAFTSRELERNLNSIRGFDENDQPLTDENGFTLTDRIPGTTQRYRAEALSVQFIGKLTYQVNQDNSLTLSVYGAPSVSGGDGTFGIAPASDAVEGRPGLNLSSTYSNSAHKYVATALDVALKWSTAFDNKRLLIDTTLGWHHQDQDILPSDGSRPGTQRGYAGTRAVVYRRIGPYHSITDFERLPADQAARCALQPAATDLDQDGALDDVRVPCPVQLYYAGGPNFLKESTLDRLQLKSVVTALFEGLGHHVVKAGIDGELMTYQNLKTLSGRQLLIESVDGTAFVDSGVFGFLSGPRPDDYHIVDAYDVTSLSTTVGGFVQDSWSILDKVTLNLGVRYDAQVLIANDGEIGMVLANQWSPRLGVIYDVTQEGRSKLFASYARYYESVPLNIVDRLFGREQSLISIRPASACDPRDPSTAEGCLDPSTRLPIGAPYDPNQYSFPFNANRAVVDPDLSPQSSDELVLGGELEVVDSGRVGLTYTKRWLNAIIETMSVDEGGTFFVGNPGRGFTADVPEATRDYDAVTVFFQKAFTNLWLAQVSYTVSYLRGNYSGLFRPETGQLDPNMNTDFDVTSLLVNRTGPLPGDRTHEIKIFGAKTFEIPGGMLLDLGLTARTQSGSPTNFLGTQSRYGANEVFLLPRGSGERLPWNHSLDGHLGYGFRLAKDSDLLLAVDVFNIMNFQAAIATDNSYTLANVLPCTGENDGPDNVDQCVRYLNGAPFDPNDKNPNFGNPTAYQQPRTWRFGARVTF</sequence>
<evidence type="ECO:0000256" key="1">
    <source>
        <dbReference type="ARBA" id="ARBA00004571"/>
    </source>
</evidence>
<dbReference type="eggNOG" id="COG4206">
    <property type="taxonomic scope" value="Bacteria"/>
</dbReference>
<proteinExistence type="inferred from homology"/>
<dbReference type="InterPro" id="IPR036942">
    <property type="entry name" value="Beta-barrel_TonB_sf"/>
</dbReference>